<accession>W5XYB5</accession>
<dbReference type="PROSITE" id="PS51462">
    <property type="entry name" value="NUDIX"/>
    <property type="match status" value="1"/>
</dbReference>
<dbReference type="CDD" id="cd03426">
    <property type="entry name" value="NUDIX_CoAse_Nudt7"/>
    <property type="match status" value="1"/>
</dbReference>
<keyword evidence="5 9" id="KW-0378">Hydrolase</keyword>
<reference evidence="9 10" key="1">
    <citation type="submission" date="2013-02" db="EMBL/GenBank/DDBJ databases">
        <title>The complete genome sequence of Corynebacterium vitaeruminis DSM 20294.</title>
        <authorList>
            <person name="Ruckert C."/>
            <person name="Albersmeier A."/>
            <person name="Kalinowski J."/>
        </authorList>
    </citation>
    <scope>NUCLEOTIDE SEQUENCE [LARGE SCALE GENOMIC DNA]</scope>
    <source>
        <strain evidence="10">ATCC 10234</strain>
    </source>
</reference>
<evidence type="ECO:0000256" key="7">
    <source>
        <dbReference type="ARBA" id="ARBA00023211"/>
    </source>
</evidence>
<evidence type="ECO:0000256" key="3">
    <source>
        <dbReference type="ARBA" id="ARBA00006506"/>
    </source>
</evidence>
<comment type="cofactor">
    <cofactor evidence="2">
        <name>Mg(2+)</name>
        <dbReference type="ChEBI" id="CHEBI:18420"/>
    </cofactor>
</comment>
<dbReference type="eggNOG" id="COG0494">
    <property type="taxonomic scope" value="Bacteria"/>
</dbReference>
<organism evidence="9 10">
    <name type="scientific">Corynebacterium vitaeruminis DSM 20294</name>
    <dbReference type="NCBI Taxonomy" id="1224164"/>
    <lineage>
        <taxon>Bacteria</taxon>
        <taxon>Bacillati</taxon>
        <taxon>Actinomycetota</taxon>
        <taxon>Actinomycetes</taxon>
        <taxon>Mycobacteriales</taxon>
        <taxon>Corynebacteriaceae</taxon>
        <taxon>Corynebacterium</taxon>
    </lineage>
</organism>
<evidence type="ECO:0000313" key="10">
    <source>
        <dbReference type="Proteomes" id="UP000019222"/>
    </source>
</evidence>
<feature type="domain" description="Nudix hydrolase" evidence="8">
    <location>
        <begin position="54"/>
        <end position="202"/>
    </location>
</feature>
<dbReference type="Proteomes" id="UP000019222">
    <property type="component" value="Chromosome"/>
</dbReference>
<dbReference type="InterPro" id="IPR015797">
    <property type="entry name" value="NUDIX_hydrolase-like_dom_sf"/>
</dbReference>
<protein>
    <submittedName>
        <fullName evidence="9">Putative Nudix hydrolase nudL</fullName>
    </submittedName>
</protein>
<keyword evidence="6" id="KW-0460">Magnesium</keyword>
<proteinExistence type="inferred from homology"/>
<comment type="cofactor">
    <cofactor evidence="1">
        <name>Mn(2+)</name>
        <dbReference type="ChEBI" id="CHEBI:29035"/>
    </cofactor>
</comment>
<dbReference type="InterPro" id="IPR000086">
    <property type="entry name" value="NUDIX_hydrolase_dom"/>
</dbReference>
<evidence type="ECO:0000256" key="1">
    <source>
        <dbReference type="ARBA" id="ARBA00001936"/>
    </source>
</evidence>
<dbReference type="RefSeq" id="WP_025251764.1">
    <property type="nucleotide sequence ID" value="NZ_CP004353.1"/>
</dbReference>
<dbReference type="GO" id="GO:0030145">
    <property type="term" value="F:manganese ion binding"/>
    <property type="evidence" value="ECO:0007669"/>
    <property type="project" value="InterPro"/>
</dbReference>
<dbReference type="STRING" id="1224164.B843_01510"/>
<evidence type="ECO:0000256" key="4">
    <source>
        <dbReference type="ARBA" id="ARBA00022723"/>
    </source>
</evidence>
<dbReference type="PANTHER" id="PTHR12992:SF11">
    <property type="entry name" value="MITOCHONDRIAL COENZYME A DIPHOSPHATASE NUDT8"/>
    <property type="match status" value="1"/>
</dbReference>
<dbReference type="HOGENOM" id="CLU_040940_3_1_11"/>
<evidence type="ECO:0000256" key="6">
    <source>
        <dbReference type="ARBA" id="ARBA00022842"/>
    </source>
</evidence>
<evidence type="ECO:0000259" key="8">
    <source>
        <dbReference type="PROSITE" id="PS51462"/>
    </source>
</evidence>
<dbReference type="InterPro" id="IPR045121">
    <property type="entry name" value="CoAse"/>
</dbReference>
<comment type="similarity">
    <text evidence="3">Belongs to the Nudix hydrolase family. PCD1 subfamily.</text>
</comment>
<dbReference type="GO" id="GO:0010945">
    <property type="term" value="F:coenzyme A diphosphatase activity"/>
    <property type="evidence" value="ECO:0007669"/>
    <property type="project" value="InterPro"/>
</dbReference>
<evidence type="ECO:0000256" key="5">
    <source>
        <dbReference type="ARBA" id="ARBA00022801"/>
    </source>
</evidence>
<evidence type="ECO:0000256" key="2">
    <source>
        <dbReference type="ARBA" id="ARBA00001946"/>
    </source>
</evidence>
<dbReference type="PANTHER" id="PTHR12992">
    <property type="entry name" value="NUDIX HYDROLASE"/>
    <property type="match status" value="1"/>
</dbReference>
<gene>
    <name evidence="9" type="ORF">B843_01510</name>
</gene>
<keyword evidence="10" id="KW-1185">Reference proteome</keyword>
<dbReference type="GO" id="GO:0000287">
    <property type="term" value="F:magnesium ion binding"/>
    <property type="evidence" value="ECO:0007669"/>
    <property type="project" value="InterPro"/>
</dbReference>
<keyword evidence="7" id="KW-0464">Manganese</keyword>
<dbReference type="Pfam" id="PF00293">
    <property type="entry name" value="NUDIX"/>
    <property type="match status" value="1"/>
</dbReference>
<dbReference type="InterPro" id="IPR000059">
    <property type="entry name" value="NUDIX_hydrolase_NudL_CS"/>
</dbReference>
<dbReference type="GO" id="GO:0009132">
    <property type="term" value="P:nucleoside diphosphate metabolic process"/>
    <property type="evidence" value="ECO:0007669"/>
    <property type="project" value="InterPro"/>
</dbReference>
<keyword evidence="4" id="KW-0479">Metal-binding</keyword>
<name>W5XYB5_9CORY</name>
<dbReference type="SUPFAM" id="SSF55811">
    <property type="entry name" value="Nudix"/>
    <property type="match status" value="1"/>
</dbReference>
<dbReference type="AlphaFoldDB" id="W5XYB5"/>
<dbReference type="PROSITE" id="PS01293">
    <property type="entry name" value="NUDIX_COA"/>
    <property type="match status" value="1"/>
</dbReference>
<dbReference type="PATRIC" id="fig|1224164.3.peg.292"/>
<evidence type="ECO:0000313" key="9">
    <source>
        <dbReference type="EMBL" id="AHI21694.1"/>
    </source>
</evidence>
<dbReference type="Gene3D" id="3.90.79.10">
    <property type="entry name" value="Nucleoside Triphosphate Pyrophosphohydrolase"/>
    <property type="match status" value="1"/>
</dbReference>
<dbReference type="EMBL" id="CP004353">
    <property type="protein sequence ID" value="AHI21694.1"/>
    <property type="molecule type" value="Genomic_DNA"/>
</dbReference>
<dbReference type="KEGG" id="cvt:B843_01510"/>
<sequence length="254" mass="27864">MSYPSTDLPGVNTALRPEAAPGWLRPVVDAVHHGHASAALERELHERYKEDDPSKRAAVLMLLASREASTSDAETLPGDASVLLTHRSPRLRSHSGQIAFPGGRVDPGDIDIVDCALREAWEETGLDRRSVTPLAALDEVQIRPTGNPVHPIVAHWDNEVPVGVIDPMEADEVFLAPLSELILPDNRITVSRGLWTGPAFLINDYLVWGFTGGLLSVMIQEAGWEQPWDRGHVVPLEEALATTRNNERWGRALP</sequence>